<evidence type="ECO:0000259" key="1">
    <source>
        <dbReference type="PROSITE" id="PS51827"/>
    </source>
</evidence>
<dbReference type="AlphaFoldDB" id="A0A7R9QYW8"/>
<dbReference type="PANTHER" id="PTHR48430:SF1">
    <property type="entry name" value="PARTNER OF XRN-2 PROTEIN 1"/>
    <property type="match status" value="1"/>
</dbReference>
<keyword evidence="3" id="KW-1185">Reference proteome</keyword>
<accession>A0A7R9QYW8</accession>
<dbReference type="PROSITE" id="PS51827">
    <property type="entry name" value="XTBD"/>
    <property type="match status" value="1"/>
</dbReference>
<feature type="domain" description="XRN2-binding (XTBD)" evidence="1">
    <location>
        <begin position="23"/>
        <end position="101"/>
    </location>
</feature>
<dbReference type="Proteomes" id="UP000728032">
    <property type="component" value="Unassembled WGS sequence"/>
</dbReference>
<proteinExistence type="predicted"/>
<dbReference type="EMBL" id="CAJPVJ010026243">
    <property type="protein sequence ID" value="CAG2179217.1"/>
    <property type="molecule type" value="Genomic_DNA"/>
</dbReference>
<gene>
    <name evidence="2" type="ORF">ONB1V03_LOCUS18641</name>
</gene>
<dbReference type="OrthoDB" id="2359216at2759"/>
<name>A0A7R9QYW8_9ACAR</name>
<dbReference type="Pfam" id="PF11952">
    <property type="entry name" value="XTBD"/>
    <property type="match status" value="1"/>
</dbReference>
<evidence type="ECO:0000313" key="2">
    <source>
        <dbReference type="EMBL" id="CAD7662081.1"/>
    </source>
</evidence>
<protein>
    <recommendedName>
        <fullName evidence="1">XRN2-binding (XTBD) domain-containing protein</fullName>
    </recommendedName>
</protein>
<sequence length="101" mass="12059">MSDEEMVTTDGEEYNAELTEEEVEGWRKSWEITDHWVLRRDFILTHKVKYPLDRLLCLAQTFVNINVLGNEYDPQIMKLIARLAEDVTSFHEFKRNNLLKK</sequence>
<organism evidence="2">
    <name type="scientific">Oppiella nova</name>
    <dbReference type="NCBI Taxonomy" id="334625"/>
    <lineage>
        <taxon>Eukaryota</taxon>
        <taxon>Metazoa</taxon>
        <taxon>Ecdysozoa</taxon>
        <taxon>Arthropoda</taxon>
        <taxon>Chelicerata</taxon>
        <taxon>Arachnida</taxon>
        <taxon>Acari</taxon>
        <taxon>Acariformes</taxon>
        <taxon>Sarcoptiformes</taxon>
        <taxon>Oribatida</taxon>
        <taxon>Brachypylina</taxon>
        <taxon>Oppioidea</taxon>
        <taxon>Oppiidae</taxon>
        <taxon>Oppiella</taxon>
    </lineage>
</organism>
<dbReference type="PANTHER" id="PTHR48430">
    <property type="entry name" value="PARTNER OF XRN-2 PROTEIN 1"/>
    <property type="match status" value="1"/>
</dbReference>
<evidence type="ECO:0000313" key="3">
    <source>
        <dbReference type="Proteomes" id="UP000728032"/>
    </source>
</evidence>
<dbReference type="EMBL" id="OC941068">
    <property type="protein sequence ID" value="CAD7662081.1"/>
    <property type="molecule type" value="Genomic_DNA"/>
</dbReference>
<reference evidence="2" key="1">
    <citation type="submission" date="2020-11" db="EMBL/GenBank/DDBJ databases">
        <authorList>
            <person name="Tran Van P."/>
        </authorList>
    </citation>
    <scope>NUCLEOTIDE SEQUENCE</scope>
</reference>
<dbReference type="InterPro" id="IPR021859">
    <property type="entry name" value="XTBD"/>
</dbReference>